<dbReference type="InterPro" id="IPR005828">
    <property type="entry name" value="MFS_sugar_transport-like"/>
</dbReference>
<dbReference type="InterPro" id="IPR050360">
    <property type="entry name" value="MFS_Sugar_Transporters"/>
</dbReference>
<feature type="transmembrane region" description="Helical" evidence="6">
    <location>
        <begin position="401"/>
        <end position="423"/>
    </location>
</feature>
<feature type="transmembrane region" description="Helical" evidence="6">
    <location>
        <begin position="50"/>
        <end position="67"/>
    </location>
</feature>
<comment type="subcellular location">
    <subcellularLocation>
        <location evidence="1">Membrane</location>
        <topology evidence="1">Multi-pass membrane protein</topology>
    </subcellularLocation>
</comment>
<dbReference type="InterPro" id="IPR020846">
    <property type="entry name" value="MFS_dom"/>
</dbReference>
<dbReference type="GO" id="GO:0005351">
    <property type="term" value="F:carbohydrate:proton symporter activity"/>
    <property type="evidence" value="ECO:0007669"/>
    <property type="project" value="TreeGrafter"/>
</dbReference>
<dbReference type="PROSITE" id="PS00217">
    <property type="entry name" value="SUGAR_TRANSPORT_2"/>
    <property type="match status" value="1"/>
</dbReference>
<organism evidence="8 9">
    <name type="scientific">Hymenoscyphus albidus</name>
    <dbReference type="NCBI Taxonomy" id="595503"/>
    <lineage>
        <taxon>Eukaryota</taxon>
        <taxon>Fungi</taxon>
        <taxon>Dikarya</taxon>
        <taxon>Ascomycota</taxon>
        <taxon>Pezizomycotina</taxon>
        <taxon>Leotiomycetes</taxon>
        <taxon>Helotiales</taxon>
        <taxon>Helotiaceae</taxon>
        <taxon>Hymenoscyphus</taxon>
    </lineage>
</organism>
<dbReference type="PANTHER" id="PTHR48022:SF33">
    <property type="entry name" value="SUGAR PERMEASE, PUTATIVE (AFU_ORTHOLOGUE AFUA_6G12040)-RELATED"/>
    <property type="match status" value="1"/>
</dbReference>
<evidence type="ECO:0000313" key="9">
    <source>
        <dbReference type="Proteomes" id="UP000701801"/>
    </source>
</evidence>
<dbReference type="Pfam" id="PF00083">
    <property type="entry name" value="Sugar_tr"/>
    <property type="match status" value="1"/>
</dbReference>
<dbReference type="SUPFAM" id="SSF103473">
    <property type="entry name" value="MFS general substrate transporter"/>
    <property type="match status" value="1"/>
</dbReference>
<accession>A0A9N9QDX8</accession>
<sequence length="575" mass="63245">MSQEKLRFDVNHLELALTASSKDELARQGEELEELEKRYGVWESCKQNKLALFYILAAYSCAAAWGYDTIANTATLALPSFQRYFGVHMDETNSYYLESIWTSLWASMTGIGQVVGSVIAGPISQRIGRRYTAMGSGTVSVLGVTLQYLATQNGVLLAGKIINGAAVGGLLSIGTTYASEISPPRLRGILLGGFPYFAIAMQCMGLTIIRILVPNTSPISFRIALGLQWLVGGIPIIFFFFVPESPNYLLLRGRAPEARRAASRLYNPQTVPARMAHLENSIYTELQKARELSQASYLDCFRGTDLKRTLTVCLLMFGNGLNGSAFLTQNLYFLDIAGLPTIRGFDINIGGFALALVVIPLSWMFGDRIGRRTLYLIGVSGNIIGMAVVGGLGYVTDNKGVIWAVAVLLNLLISWQLITSFMVSWTMSPELSSYTLRQPTQSIGICMQALNSWFFAFVTPYMYNIGPGSGKLGAKTGFVFAGTSILLWVMAWLWLPETRGLGTEELDRLYEERVSPREFGREVRRLRARGKMAGSMGSGEGSIDARERERERVDIGAGQFRRLSSAAELQPKGVC</sequence>
<name>A0A9N9QDX8_9HELO</name>
<keyword evidence="3 6" id="KW-0812">Transmembrane</keyword>
<reference evidence="8" key="1">
    <citation type="submission" date="2021-07" db="EMBL/GenBank/DDBJ databases">
        <authorList>
            <person name="Durling M."/>
        </authorList>
    </citation>
    <scope>NUCLEOTIDE SEQUENCE</scope>
</reference>
<dbReference type="PANTHER" id="PTHR48022">
    <property type="entry name" value="PLASTIDIC GLUCOSE TRANSPORTER 4"/>
    <property type="match status" value="1"/>
</dbReference>
<dbReference type="OrthoDB" id="6612291at2759"/>
<feature type="transmembrane region" description="Helical" evidence="6">
    <location>
        <begin position="219"/>
        <end position="242"/>
    </location>
</feature>
<feature type="transmembrane region" description="Helical" evidence="6">
    <location>
        <begin position="309"/>
        <end position="327"/>
    </location>
</feature>
<feature type="transmembrane region" description="Helical" evidence="6">
    <location>
        <begin position="99"/>
        <end position="119"/>
    </location>
</feature>
<protein>
    <recommendedName>
        <fullName evidence="7">Major facilitator superfamily (MFS) profile domain-containing protein</fullName>
    </recommendedName>
</protein>
<gene>
    <name evidence="8" type="ORF">HYALB_00008833</name>
</gene>
<proteinExistence type="inferred from homology"/>
<dbReference type="InterPro" id="IPR005829">
    <property type="entry name" value="Sugar_transporter_CS"/>
</dbReference>
<evidence type="ECO:0000256" key="3">
    <source>
        <dbReference type="ARBA" id="ARBA00022692"/>
    </source>
</evidence>
<keyword evidence="4 6" id="KW-1133">Transmembrane helix</keyword>
<evidence type="ECO:0000256" key="5">
    <source>
        <dbReference type="ARBA" id="ARBA00023136"/>
    </source>
</evidence>
<evidence type="ECO:0000256" key="6">
    <source>
        <dbReference type="SAM" id="Phobius"/>
    </source>
</evidence>
<feature type="transmembrane region" description="Helical" evidence="6">
    <location>
        <begin position="443"/>
        <end position="463"/>
    </location>
</feature>
<dbReference type="FunFam" id="1.20.1250.20:FF:000078">
    <property type="entry name" value="MFS maltose transporter, putative"/>
    <property type="match status" value="1"/>
</dbReference>
<feature type="transmembrane region" description="Helical" evidence="6">
    <location>
        <begin position="347"/>
        <end position="366"/>
    </location>
</feature>
<dbReference type="Proteomes" id="UP000701801">
    <property type="component" value="Unassembled WGS sequence"/>
</dbReference>
<evidence type="ECO:0000313" key="8">
    <source>
        <dbReference type="EMBL" id="CAG8983972.1"/>
    </source>
</evidence>
<feature type="transmembrane region" description="Helical" evidence="6">
    <location>
        <begin position="189"/>
        <end position="213"/>
    </location>
</feature>
<comment type="caution">
    <text evidence="8">The sequence shown here is derived from an EMBL/GenBank/DDBJ whole genome shotgun (WGS) entry which is preliminary data.</text>
</comment>
<dbReference type="Gene3D" id="1.20.1250.20">
    <property type="entry name" value="MFS general substrate transporter like domains"/>
    <property type="match status" value="1"/>
</dbReference>
<evidence type="ECO:0000256" key="4">
    <source>
        <dbReference type="ARBA" id="ARBA00022989"/>
    </source>
</evidence>
<evidence type="ECO:0000259" key="7">
    <source>
        <dbReference type="PROSITE" id="PS50850"/>
    </source>
</evidence>
<keyword evidence="5 6" id="KW-0472">Membrane</keyword>
<feature type="transmembrane region" description="Helical" evidence="6">
    <location>
        <begin position="475"/>
        <end position="495"/>
    </location>
</feature>
<evidence type="ECO:0000256" key="2">
    <source>
        <dbReference type="ARBA" id="ARBA00010992"/>
    </source>
</evidence>
<feature type="transmembrane region" description="Helical" evidence="6">
    <location>
        <begin position="373"/>
        <end position="395"/>
    </location>
</feature>
<dbReference type="PROSITE" id="PS50850">
    <property type="entry name" value="MFS"/>
    <property type="match status" value="1"/>
</dbReference>
<dbReference type="GO" id="GO:0016020">
    <property type="term" value="C:membrane"/>
    <property type="evidence" value="ECO:0007669"/>
    <property type="project" value="UniProtKB-SubCell"/>
</dbReference>
<feature type="transmembrane region" description="Helical" evidence="6">
    <location>
        <begin position="156"/>
        <end position="177"/>
    </location>
</feature>
<dbReference type="EMBL" id="CAJVRM010000745">
    <property type="protein sequence ID" value="CAG8983972.1"/>
    <property type="molecule type" value="Genomic_DNA"/>
</dbReference>
<comment type="similarity">
    <text evidence="2">Belongs to the major facilitator superfamily. Sugar transporter (TC 2.A.1.1) family.</text>
</comment>
<dbReference type="InterPro" id="IPR036259">
    <property type="entry name" value="MFS_trans_sf"/>
</dbReference>
<dbReference type="AlphaFoldDB" id="A0A9N9QDX8"/>
<evidence type="ECO:0000256" key="1">
    <source>
        <dbReference type="ARBA" id="ARBA00004141"/>
    </source>
</evidence>
<keyword evidence="9" id="KW-1185">Reference proteome</keyword>
<feature type="domain" description="Major facilitator superfamily (MFS) profile" evidence="7">
    <location>
        <begin position="54"/>
        <end position="499"/>
    </location>
</feature>